<feature type="domain" description="NAD-dependent epimerase/dehydratase" evidence="3">
    <location>
        <begin position="6"/>
        <end position="113"/>
    </location>
</feature>
<proteinExistence type="predicted"/>
<dbReference type="InterPro" id="IPR036291">
    <property type="entry name" value="NAD(P)-bd_dom_sf"/>
</dbReference>
<protein>
    <submittedName>
        <fullName evidence="4">NAD-dependent epimerase/dehydratase family protein</fullName>
    </submittedName>
</protein>
<evidence type="ECO:0000259" key="3">
    <source>
        <dbReference type="Pfam" id="PF01370"/>
    </source>
</evidence>
<keyword evidence="2" id="KW-0472">Membrane</keyword>
<dbReference type="SUPFAM" id="SSF51735">
    <property type="entry name" value="NAD(P)-binding Rossmann-fold domains"/>
    <property type="match status" value="1"/>
</dbReference>
<dbReference type="RefSeq" id="WP_208152117.1">
    <property type="nucleotide sequence ID" value="NZ_JAGEVF010000001.1"/>
</dbReference>
<gene>
    <name evidence="4" type="ORF">J4050_01235</name>
</gene>
<keyword evidence="5" id="KW-1185">Reference proteome</keyword>
<reference evidence="4 5" key="1">
    <citation type="submission" date="2021-03" db="EMBL/GenBank/DDBJ databases">
        <title>Winogradskyella sp. nov., isolated from costal sediment.</title>
        <authorList>
            <person name="Gao C."/>
        </authorList>
    </citation>
    <scope>NUCLEOTIDE SEQUENCE [LARGE SCALE GENOMIC DNA]</scope>
    <source>
        <strain evidence="4 5">DF17</strain>
    </source>
</reference>
<dbReference type="Pfam" id="PF01370">
    <property type="entry name" value="Epimerase"/>
    <property type="match status" value="1"/>
</dbReference>
<dbReference type="PANTHER" id="PTHR14097">
    <property type="entry name" value="OXIDOREDUCTASE HTATIP2"/>
    <property type="match status" value="1"/>
</dbReference>
<dbReference type="Proteomes" id="UP000676776">
    <property type="component" value="Unassembled WGS sequence"/>
</dbReference>
<dbReference type="InterPro" id="IPR001509">
    <property type="entry name" value="Epimerase_deHydtase"/>
</dbReference>
<name>A0ABS3SXY4_9FLAO</name>
<comment type="subcellular location">
    <subcellularLocation>
        <location evidence="1">Membrane</location>
    </subcellularLocation>
</comment>
<evidence type="ECO:0000313" key="5">
    <source>
        <dbReference type="Proteomes" id="UP000676776"/>
    </source>
</evidence>
<organism evidence="4 5">
    <name type="scientific">Winogradskyella pelagia</name>
    <dbReference type="NCBI Taxonomy" id="2819984"/>
    <lineage>
        <taxon>Bacteria</taxon>
        <taxon>Pseudomonadati</taxon>
        <taxon>Bacteroidota</taxon>
        <taxon>Flavobacteriia</taxon>
        <taxon>Flavobacteriales</taxon>
        <taxon>Flavobacteriaceae</taxon>
        <taxon>Winogradskyella</taxon>
    </lineage>
</organism>
<evidence type="ECO:0000256" key="1">
    <source>
        <dbReference type="ARBA" id="ARBA00004370"/>
    </source>
</evidence>
<evidence type="ECO:0000313" key="4">
    <source>
        <dbReference type="EMBL" id="MBO3115348.1"/>
    </source>
</evidence>
<sequence length="221" mass="24489">MGKSAIILGATGLTGGQLLNYVLSDSYYEKVLVFGRRPLGINHPKLEEHILDLFQLRNKEEIFKSDVVFCCVGTTKAKTPNKATYKDIDYGIPVAAAELSKKNNIQCFVVMSSLGANMNSPIFYNRIKGEMELAVLAQEIPQTYVLQPSLIMGKRNEFRLGEALFKGLMNFINPLLIGQFRRYQSIQSTTLALAMAVLPKSNRLSGIIPSNIIKDIANNGN</sequence>
<comment type="caution">
    <text evidence="4">The sequence shown here is derived from an EMBL/GenBank/DDBJ whole genome shotgun (WGS) entry which is preliminary data.</text>
</comment>
<dbReference type="Gene3D" id="3.40.50.720">
    <property type="entry name" value="NAD(P)-binding Rossmann-like Domain"/>
    <property type="match status" value="1"/>
</dbReference>
<dbReference type="EMBL" id="JAGEVF010000001">
    <property type="protein sequence ID" value="MBO3115348.1"/>
    <property type="molecule type" value="Genomic_DNA"/>
</dbReference>
<dbReference type="PANTHER" id="PTHR14097:SF7">
    <property type="entry name" value="OXIDOREDUCTASE HTATIP2"/>
    <property type="match status" value="1"/>
</dbReference>
<accession>A0ABS3SXY4</accession>
<evidence type="ECO:0000256" key="2">
    <source>
        <dbReference type="ARBA" id="ARBA00023136"/>
    </source>
</evidence>